<dbReference type="OrthoDB" id="432528at2759"/>
<dbReference type="AlphaFoldDB" id="A0A0C9W659"/>
<reference evidence="2 3" key="1">
    <citation type="submission" date="2014-06" db="EMBL/GenBank/DDBJ databases">
        <title>Evolutionary Origins and Diversification of the Mycorrhizal Mutualists.</title>
        <authorList>
            <consortium name="DOE Joint Genome Institute"/>
            <consortium name="Mycorrhizal Genomics Consortium"/>
            <person name="Kohler A."/>
            <person name="Kuo A."/>
            <person name="Nagy L.G."/>
            <person name="Floudas D."/>
            <person name="Copeland A."/>
            <person name="Barry K.W."/>
            <person name="Cichocki N."/>
            <person name="Veneault-Fourrey C."/>
            <person name="LaButti K."/>
            <person name="Lindquist E.A."/>
            <person name="Lipzen A."/>
            <person name="Lundell T."/>
            <person name="Morin E."/>
            <person name="Murat C."/>
            <person name="Riley R."/>
            <person name="Ohm R."/>
            <person name="Sun H."/>
            <person name="Tunlid A."/>
            <person name="Henrissat B."/>
            <person name="Grigoriev I.V."/>
            <person name="Hibbett D.S."/>
            <person name="Martin F."/>
        </authorList>
    </citation>
    <scope>NUCLEOTIDE SEQUENCE [LARGE SCALE GENOMIC DNA]</scope>
    <source>
        <strain evidence="2 3">SS14</strain>
    </source>
</reference>
<dbReference type="Gene3D" id="2.120.10.80">
    <property type="entry name" value="Kelch-type beta propeller"/>
    <property type="match status" value="1"/>
</dbReference>
<proteinExistence type="predicted"/>
<evidence type="ECO:0000313" key="3">
    <source>
        <dbReference type="Proteomes" id="UP000054279"/>
    </source>
</evidence>
<sequence length="532" mass="61438">MPPHRRSQREGFVTVAELPGEDDTVDYPEEPQDRPDQSSTQTNPVELLKYMELSTCKSADVAVCCKLLGACYQIKANVPEYDVYAGMYITQVSMNNKKMSEILERDLSLLPLSQLASPRHPDRDLSLNLKVTRPDLQMDGSWKWIRLEKGGTSSSHSRFARFMYNDPTIGGPMYKDFYYLHLQKVDKSRCLPDYPAQTIRFDSRDKRTGWSNIVICICEVKAYLFTARRIVDYFDLKRKEWGVITTPYLSPGSCPFTYFTPGRDMHIVDGNMYTFGGFSIDCLLGNNLLLKLDLQTKAWRRLSSTLQSKPDPSCPAFLRAASSWVDHENRKIVFMGGEPDIKLTKSDAKSLRNHYMYVYSDLWSWHLDEKKWKRTHSRKSAGSPYRMGWDYNPKLNRLIAFCGFSFNAPLQRSTRLKNIDHVCSYFPDTYIFDPAAFASKHVFICAFPTYRPLAKMFSDPGTENIFIWTIYIQRNHSNDICQLRLDMEGGFWNEMDLEEDLRTAKAGPWQRSFNCGASGDTKKMKKCHGKYS</sequence>
<dbReference type="InterPro" id="IPR011043">
    <property type="entry name" value="Gal_Oxase/kelch_b-propeller"/>
</dbReference>
<dbReference type="HOGENOM" id="CLU_512070_0_0_1"/>
<feature type="compositionally biased region" description="Acidic residues" evidence="1">
    <location>
        <begin position="19"/>
        <end position="30"/>
    </location>
</feature>
<protein>
    <submittedName>
        <fullName evidence="2">Uncharacterized protein</fullName>
    </submittedName>
</protein>
<organism evidence="2 3">
    <name type="scientific">Sphaerobolus stellatus (strain SS14)</name>
    <dbReference type="NCBI Taxonomy" id="990650"/>
    <lineage>
        <taxon>Eukaryota</taxon>
        <taxon>Fungi</taxon>
        <taxon>Dikarya</taxon>
        <taxon>Basidiomycota</taxon>
        <taxon>Agaricomycotina</taxon>
        <taxon>Agaricomycetes</taxon>
        <taxon>Phallomycetidae</taxon>
        <taxon>Geastrales</taxon>
        <taxon>Sphaerobolaceae</taxon>
        <taxon>Sphaerobolus</taxon>
    </lineage>
</organism>
<keyword evidence="3" id="KW-1185">Reference proteome</keyword>
<dbReference type="Proteomes" id="UP000054279">
    <property type="component" value="Unassembled WGS sequence"/>
</dbReference>
<evidence type="ECO:0000313" key="2">
    <source>
        <dbReference type="EMBL" id="KIJ48111.1"/>
    </source>
</evidence>
<name>A0A0C9W659_SPHS4</name>
<dbReference type="EMBL" id="KN837099">
    <property type="protein sequence ID" value="KIJ48111.1"/>
    <property type="molecule type" value="Genomic_DNA"/>
</dbReference>
<feature type="region of interest" description="Disordered" evidence="1">
    <location>
        <begin position="1"/>
        <end position="43"/>
    </location>
</feature>
<gene>
    <name evidence="2" type="ORF">M422DRAFT_28575</name>
</gene>
<evidence type="ECO:0000256" key="1">
    <source>
        <dbReference type="SAM" id="MobiDB-lite"/>
    </source>
</evidence>
<dbReference type="InterPro" id="IPR015915">
    <property type="entry name" value="Kelch-typ_b-propeller"/>
</dbReference>
<dbReference type="SUPFAM" id="SSF50965">
    <property type="entry name" value="Galactose oxidase, central domain"/>
    <property type="match status" value="1"/>
</dbReference>
<accession>A0A0C9W659</accession>